<dbReference type="InterPro" id="IPR057080">
    <property type="entry name" value="PH_SMPa"/>
</dbReference>
<evidence type="ECO:0000256" key="7">
    <source>
        <dbReference type="ARBA" id="ARBA00023121"/>
    </source>
</evidence>
<evidence type="ECO:0000313" key="13">
    <source>
        <dbReference type="Proteomes" id="UP000594263"/>
    </source>
</evidence>
<dbReference type="GO" id="GO:0008289">
    <property type="term" value="F:lipid binding"/>
    <property type="evidence" value="ECO:0007669"/>
    <property type="project" value="UniProtKB-KW"/>
</dbReference>
<dbReference type="PROSITE" id="PS51847">
    <property type="entry name" value="SMP"/>
    <property type="match status" value="1"/>
</dbReference>
<feature type="transmembrane region" description="Helical" evidence="10">
    <location>
        <begin position="6"/>
        <end position="28"/>
    </location>
</feature>
<reference evidence="12" key="1">
    <citation type="submission" date="2021-01" db="UniProtKB">
        <authorList>
            <consortium name="EnsemblPlants"/>
        </authorList>
    </citation>
    <scope>IDENTIFICATION</scope>
</reference>
<keyword evidence="13" id="KW-1185">Reference proteome</keyword>
<dbReference type="PANTHER" id="PTHR13466">
    <property type="entry name" value="TEX2 PROTEIN-RELATED"/>
    <property type="match status" value="1"/>
</dbReference>
<evidence type="ECO:0000313" key="12">
    <source>
        <dbReference type="EnsemblPlants" id="Kaladp0053s0468.1.v1.1"/>
    </source>
</evidence>
<feature type="compositionally biased region" description="Basic and acidic residues" evidence="9">
    <location>
        <begin position="731"/>
        <end position="745"/>
    </location>
</feature>
<dbReference type="OMA" id="WLNQEND"/>
<feature type="region of interest" description="Disordered" evidence="9">
    <location>
        <begin position="623"/>
        <end position="789"/>
    </location>
</feature>
<feature type="compositionally biased region" description="Polar residues" evidence="9">
    <location>
        <begin position="665"/>
        <end position="674"/>
    </location>
</feature>
<keyword evidence="3 10" id="KW-0812">Transmembrane</keyword>
<comment type="subcellular location">
    <subcellularLocation>
        <location evidence="1">Endoplasmic reticulum membrane</location>
    </subcellularLocation>
</comment>
<evidence type="ECO:0000256" key="8">
    <source>
        <dbReference type="ARBA" id="ARBA00023136"/>
    </source>
</evidence>
<protein>
    <recommendedName>
        <fullName evidence="11">SMP-LTD domain-containing protein</fullName>
    </recommendedName>
</protein>
<evidence type="ECO:0000256" key="3">
    <source>
        <dbReference type="ARBA" id="ARBA00022692"/>
    </source>
</evidence>
<evidence type="ECO:0000256" key="2">
    <source>
        <dbReference type="ARBA" id="ARBA00022448"/>
    </source>
</evidence>
<evidence type="ECO:0000256" key="5">
    <source>
        <dbReference type="ARBA" id="ARBA00022989"/>
    </source>
</evidence>
<evidence type="ECO:0000256" key="4">
    <source>
        <dbReference type="ARBA" id="ARBA00022824"/>
    </source>
</evidence>
<keyword evidence="2" id="KW-0813">Transport</keyword>
<dbReference type="Gramene" id="Kaladp0053s0468.1.v1.1">
    <property type="protein sequence ID" value="Kaladp0053s0468.1.v1.1"/>
    <property type="gene ID" value="Kaladp0053s0468.v1.1"/>
</dbReference>
<evidence type="ECO:0000259" key="11">
    <source>
        <dbReference type="PROSITE" id="PS51847"/>
    </source>
</evidence>
<dbReference type="Proteomes" id="UP000594263">
    <property type="component" value="Unplaced"/>
</dbReference>
<keyword evidence="8 10" id="KW-0472">Membrane</keyword>
<dbReference type="Pfam" id="PF23065">
    <property type="entry name" value="PH_SMPa"/>
    <property type="match status" value="1"/>
</dbReference>
<feature type="compositionally biased region" description="Basic and acidic residues" evidence="9">
    <location>
        <begin position="644"/>
        <end position="664"/>
    </location>
</feature>
<dbReference type="GO" id="GO:0006869">
    <property type="term" value="P:lipid transport"/>
    <property type="evidence" value="ECO:0007669"/>
    <property type="project" value="UniProtKB-KW"/>
</dbReference>
<evidence type="ECO:0000256" key="9">
    <source>
        <dbReference type="SAM" id="MobiDB-lite"/>
    </source>
</evidence>
<dbReference type="GO" id="GO:0005789">
    <property type="term" value="C:endoplasmic reticulum membrane"/>
    <property type="evidence" value="ECO:0007669"/>
    <property type="project" value="UniProtKB-SubCell"/>
</dbReference>
<sequence>MSLALLSGFLLGVLAILAVEGVLLLLLIRKLRRKNQSLVKALSSDRDGIRDLDVRQSLQYAFKKQGSLWILEPEKLAKVTTMDKVKNEQKKKKEVFEVSPVRKYAKIIDRVLSLSDDSSESSTKILLKGCTVEAVSASSLPAKKWAKRYPIKIESKTSTLYKGCKTIYIYLETCWEKESWCKALRVASCEDREHLKSLVLLSTEFKSYLTSLNTGYPSLLKPSAGSYAEIVEKDNWFDDSSSKVRIFLKKLAKKASRNNDLKIGSAIPSSREDGKFGQRDRSFQESISTSSVAKVTATSRTRKSLATENIVQRSASLSTHSDDQSHVTTNSDAEADEKVSIDEGTLCLNLLLSRLFFDARRNNDLCTLIQARIQRTLSNLRTPSYIGEVSCTGVKPGELPPFILAMRALPTDLNEICALEIDVMYSGGVVLDIETRLEVRELEDQKESTSVGEISSDLFEEYLEKQLKLSGGMTDAAEGKDEKDSKTDGSKNLKCSNVPKWKSLINTVAKQVSQVPISLAIRIASLQGTLRLHIKPPPSDQLWFGFTSMPEIEFDLSSSVGDHKITSGHLAAFLINRFKAVVRESLVLPNCESICIPWMSADKDDWVPRDVAPFIWLNQDTNASSSTHEVRGSPSGNQKVKHANIKESFGKLEEDIRKNPKQEESSQQPNSETSDALKVMRTVPKPPSGSYQSLNELKIPLLKKGDSLPNSQHNLKETSESASSSRSITVMEERNLPIGEDDSKTRRWSRRGKMLDLGKKMGEKLEEKRRTIEEKSRSLVEKMKAQGNS</sequence>
<dbReference type="AlphaFoldDB" id="A0A7N0U3T8"/>
<keyword evidence="4" id="KW-0256">Endoplasmic reticulum</keyword>
<evidence type="ECO:0000256" key="10">
    <source>
        <dbReference type="SAM" id="Phobius"/>
    </source>
</evidence>
<feature type="region of interest" description="Disordered" evidence="9">
    <location>
        <begin position="263"/>
        <end position="284"/>
    </location>
</feature>
<keyword evidence="6" id="KW-0445">Lipid transport</keyword>
<keyword evidence="7" id="KW-0446">Lipid-binding</keyword>
<dbReference type="CDD" id="cd21675">
    <property type="entry name" value="SMP_TEX2"/>
    <property type="match status" value="1"/>
</dbReference>
<feature type="compositionally biased region" description="Basic and acidic residues" evidence="9">
    <location>
        <begin position="270"/>
        <end position="283"/>
    </location>
</feature>
<accession>A0A7N0U3T8</accession>
<dbReference type="EnsemblPlants" id="Kaladp0053s0468.1.v1.1">
    <property type="protein sequence ID" value="Kaladp0053s0468.1.v1.1"/>
    <property type="gene ID" value="Kaladp0053s0468.v1.1"/>
</dbReference>
<proteinExistence type="predicted"/>
<evidence type="ECO:0000256" key="1">
    <source>
        <dbReference type="ARBA" id="ARBA00004586"/>
    </source>
</evidence>
<dbReference type="SUPFAM" id="SSF50729">
    <property type="entry name" value="PH domain-like"/>
    <property type="match status" value="1"/>
</dbReference>
<keyword evidence="5 10" id="KW-1133">Transmembrane helix</keyword>
<organism evidence="12 13">
    <name type="scientific">Kalanchoe fedtschenkoi</name>
    <name type="common">Lavender scallops</name>
    <name type="synonym">South American air plant</name>
    <dbReference type="NCBI Taxonomy" id="63787"/>
    <lineage>
        <taxon>Eukaryota</taxon>
        <taxon>Viridiplantae</taxon>
        <taxon>Streptophyta</taxon>
        <taxon>Embryophyta</taxon>
        <taxon>Tracheophyta</taxon>
        <taxon>Spermatophyta</taxon>
        <taxon>Magnoliopsida</taxon>
        <taxon>eudicotyledons</taxon>
        <taxon>Gunneridae</taxon>
        <taxon>Pentapetalae</taxon>
        <taxon>Saxifragales</taxon>
        <taxon>Crassulaceae</taxon>
        <taxon>Kalanchoe</taxon>
    </lineage>
</organism>
<feature type="compositionally biased region" description="Basic and acidic residues" evidence="9">
    <location>
        <begin position="753"/>
        <end position="789"/>
    </location>
</feature>
<feature type="region of interest" description="Disordered" evidence="9">
    <location>
        <begin position="313"/>
        <end position="335"/>
    </location>
</feature>
<feature type="domain" description="SMP-LTD" evidence="11">
    <location>
        <begin position="346"/>
        <end position="597"/>
    </location>
</feature>
<name>A0A7N0U3T8_KALFE</name>
<dbReference type="InterPro" id="IPR031468">
    <property type="entry name" value="SMP_LBD"/>
</dbReference>
<dbReference type="PANTHER" id="PTHR13466:SF0">
    <property type="entry name" value="SMP-LTD DOMAIN-CONTAINING PROTEIN"/>
    <property type="match status" value="1"/>
</dbReference>
<evidence type="ECO:0000256" key="6">
    <source>
        <dbReference type="ARBA" id="ARBA00023055"/>
    </source>
</evidence>